<evidence type="ECO:0000256" key="1">
    <source>
        <dbReference type="ARBA" id="ARBA00004377"/>
    </source>
</evidence>
<comment type="subunit">
    <text evidence="9">Type II secretion is composed of four main components: the outer membrane complex, the inner membrane complex, the cytoplasmic secretion ATPase and the periplasm-spanning pseudopilus.</text>
</comment>
<evidence type="ECO:0000256" key="4">
    <source>
        <dbReference type="ARBA" id="ARBA00022481"/>
    </source>
</evidence>
<evidence type="ECO:0000256" key="2">
    <source>
        <dbReference type="ARBA" id="ARBA00008358"/>
    </source>
</evidence>
<evidence type="ECO:0000256" key="3">
    <source>
        <dbReference type="ARBA" id="ARBA00022475"/>
    </source>
</evidence>
<dbReference type="InterPro" id="IPR045584">
    <property type="entry name" value="Pilin-like"/>
</dbReference>
<keyword evidence="5 9" id="KW-0997">Cell inner membrane</keyword>
<dbReference type="Proteomes" id="UP001524586">
    <property type="component" value="Unassembled WGS sequence"/>
</dbReference>
<dbReference type="InterPro" id="IPR010052">
    <property type="entry name" value="T2SS_protein-GspI"/>
</dbReference>
<evidence type="ECO:0000256" key="7">
    <source>
        <dbReference type="ARBA" id="ARBA00022989"/>
    </source>
</evidence>
<evidence type="ECO:0000313" key="11">
    <source>
        <dbReference type="EMBL" id="MCQ8131102.1"/>
    </source>
</evidence>
<dbReference type="Pfam" id="PF02501">
    <property type="entry name" value="T2SSI"/>
    <property type="match status" value="1"/>
</dbReference>
<dbReference type="InterPro" id="IPR003413">
    <property type="entry name" value="T2SS_GspI_C"/>
</dbReference>
<comment type="subcellular location">
    <subcellularLocation>
        <location evidence="1 9">Cell inner membrane</location>
        <topology evidence="1 9">Single-pass membrane protein</topology>
    </subcellularLocation>
</comment>
<organism evidence="11 12">
    <name type="scientific">Methylomonas rivi</name>
    <dbReference type="NCBI Taxonomy" id="2952226"/>
    <lineage>
        <taxon>Bacteria</taxon>
        <taxon>Pseudomonadati</taxon>
        <taxon>Pseudomonadota</taxon>
        <taxon>Gammaproteobacteria</taxon>
        <taxon>Methylococcales</taxon>
        <taxon>Methylococcaceae</taxon>
        <taxon>Methylomonas</taxon>
    </lineage>
</organism>
<evidence type="ECO:0000256" key="6">
    <source>
        <dbReference type="ARBA" id="ARBA00022692"/>
    </source>
</evidence>
<dbReference type="SUPFAM" id="SSF54523">
    <property type="entry name" value="Pili subunits"/>
    <property type="match status" value="1"/>
</dbReference>
<keyword evidence="4 9" id="KW-0488">Methylation</keyword>
<dbReference type="Gene3D" id="3.30.1300.30">
    <property type="entry name" value="GSPII I/J protein-like"/>
    <property type="match status" value="1"/>
</dbReference>
<keyword evidence="6 9" id="KW-0812">Transmembrane</keyword>
<dbReference type="RefSeq" id="WP_256617464.1">
    <property type="nucleotide sequence ID" value="NZ_JANIBK010000368.1"/>
</dbReference>
<accession>A0ABT1UB69</accession>
<dbReference type="PANTHER" id="PTHR38779">
    <property type="entry name" value="TYPE II SECRETION SYSTEM PROTEIN I-RELATED"/>
    <property type="match status" value="1"/>
</dbReference>
<sequence length="133" mass="14763">MSGRRRMAVVKTGRGLAGFTLLEVLIALAILAILMSGLIKIAANNTRNLRFLENATIAEQVAQNRLLQLRLDEDKPEAGDGWDEMAGRRWYWQISRGAGHPIGAGVRRYRVRVFPEGEKTPYADLVGYIADPA</sequence>
<dbReference type="NCBIfam" id="TIGR01707">
    <property type="entry name" value="gspI"/>
    <property type="match status" value="1"/>
</dbReference>
<reference evidence="11 12" key="1">
    <citation type="submission" date="2022-07" db="EMBL/GenBank/DDBJ databases">
        <title>Methylomonas rivi sp. nov., Methylomonas rosea sp. nov., Methylomonas aureus sp. nov. and Methylomonas subterranea sp. nov., four novel methanotrophs isolated from a freshwater creek and the deep terrestrial subsurface.</title>
        <authorList>
            <person name="Abin C."/>
            <person name="Sankaranarayanan K."/>
            <person name="Garner C."/>
            <person name="Sindelar R."/>
            <person name="Kotary K."/>
            <person name="Garner R."/>
            <person name="Barclay S."/>
            <person name="Lawson P."/>
            <person name="Krumholz L."/>
        </authorList>
    </citation>
    <scope>NUCLEOTIDE SEQUENCE [LARGE SCALE GENOMIC DNA]</scope>
    <source>
        <strain evidence="11 12">WSC-6</strain>
    </source>
</reference>
<comment type="caution">
    <text evidence="11">The sequence shown here is derived from an EMBL/GenBank/DDBJ whole genome shotgun (WGS) entry which is preliminary data.</text>
</comment>
<dbReference type="PROSITE" id="PS00409">
    <property type="entry name" value="PROKAR_NTER_METHYL"/>
    <property type="match status" value="1"/>
</dbReference>
<dbReference type="Pfam" id="PF07963">
    <property type="entry name" value="N_methyl"/>
    <property type="match status" value="1"/>
</dbReference>
<evidence type="ECO:0000256" key="5">
    <source>
        <dbReference type="ARBA" id="ARBA00022519"/>
    </source>
</evidence>
<dbReference type="PANTHER" id="PTHR38779:SF2">
    <property type="entry name" value="TYPE II SECRETION SYSTEM PROTEIN I-RELATED"/>
    <property type="match status" value="1"/>
</dbReference>
<dbReference type="InterPro" id="IPR012902">
    <property type="entry name" value="N_methyl_site"/>
</dbReference>
<feature type="transmembrane region" description="Helical" evidence="9">
    <location>
        <begin position="21"/>
        <end position="43"/>
    </location>
</feature>
<keyword evidence="8 9" id="KW-0472">Membrane</keyword>
<keyword evidence="12" id="KW-1185">Reference proteome</keyword>
<evidence type="ECO:0000256" key="8">
    <source>
        <dbReference type="ARBA" id="ARBA00023136"/>
    </source>
</evidence>
<feature type="domain" description="Type II secretion system protein GspI C-terminal" evidence="10">
    <location>
        <begin position="52"/>
        <end position="129"/>
    </location>
</feature>
<evidence type="ECO:0000256" key="9">
    <source>
        <dbReference type="RuleBase" id="RU368030"/>
    </source>
</evidence>
<gene>
    <name evidence="11" type="primary">gspI</name>
    <name evidence="11" type="ORF">NP596_21785</name>
</gene>
<comment type="function">
    <text evidence="9">Component of the type II secretion system required for the energy-dependent secretion of extracellular factors such as proteases and toxins from the periplasm.</text>
</comment>
<evidence type="ECO:0000313" key="12">
    <source>
        <dbReference type="Proteomes" id="UP001524586"/>
    </source>
</evidence>
<dbReference type="EMBL" id="JANIBK010000368">
    <property type="protein sequence ID" value="MCQ8131102.1"/>
    <property type="molecule type" value="Genomic_DNA"/>
</dbReference>
<protein>
    <recommendedName>
        <fullName evidence="9">Type II secretion system protein I</fullName>
        <shortName evidence="9">T2SS minor pseudopilin I</shortName>
    </recommendedName>
</protein>
<comment type="similarity">
    <text evidence="2 9">Belongs to the GSP I family.</text>
</comment>
<comment type="PTM">
    <text evidence="9">Cleaved by prepilin peptidase.</text>
</comment>
<evidence type="ECO:0000259" key="10">
    <source>
        <dbReference type="Pfam" id="PF02501"/>
    </source>
</evidence>
<proteinExistence type="inferred from homology"/>
<keyword evidence="3" id="KW-1003">Cell membrane</keyword>
<name>A0ABT1UB69_9GAMM</name>
<keyword evidence="7 9" id="KW-1133">Transmembrane helix</keyword>
<dbReference type="NCBIfam" id="TIGR02532">
    <property type="entry name" value="IV_pilin_GFxxxE"/>
    <property type="match status" value="1"/>
</dbReference>